<evidence type="ECO:0000313" key="3">
    <source>
        <dbReference type="EMBL" id="MFC5004266.1"/>
    </source>
</evidence>
<feature type="compositionally biased region" description="Low complexity" evidence="1">
    <location>
        <begin position="312"/>
        <end position="324"/>
    </location>
</feature>
<feature type="region of interest" description="Disordered" evidence="1">
    <location>
        <begin position="297"/>
        <end position="324"/>
    </location>
</feature>
<organism evidence="3 4">
    <name type="scientific">Dactylosporangium cerinum</name>
    <dbReference type="NCBI Taxonomy" id="1434730"/>
    <lineage>
        <taxon>Bacteria</taxon>
        <taxon>Bacillati</taxon>
        <taxon>Actinomycetota</taxon>
        <taxon>Actinomycetes</taxon>
        <taxon>Micromonosporales</taxon>
        <taxon>Micromonosporaceae</taxon>
        <taxon>Dactylosporangium</taxon>
    </lineage>
</organism>
<evidence type="ECO:0000313" key="4">
    <source>
        <dbReference type="Proteomes" id="UP001595912"/>
    </source>
</evidence>
<sequence length="324" mass="36966">MSEPRPRVSIGMTTYNVEKYLPLAIESMLAQDYPDFEIVVCDNLSTDGTWEILERYAAKDQRVRVYRNPENLGEAGNFRRVVQLARGELFRLAAHDDLAAPTLISRCVEALDAHPEAILAFPQTVLIDSDGNEIGPWDDAMDTSTLRSRGRVSWYARKWNLCNEVFGVIRTDVLRKTRLLGPFLSSDVRMLHELALRGEFVQVPQRLFFRRMHATNTFGAQRDTDEVLEWLEPGAAKGKTRKRKPASDQSHHTRMTWEITKALMSNELPVTERAVATGAFLTSWGTRRGRAKLGRIRRSITRTPIAPPPWEQPQQQPTDQQPQD</sequence>
<dbReference type="InterPro" id="IPR001173">
    <property type="entry name" value="Glyco_trans_2-like"/>
</dbReference>
<accession>A0ABV9W931</accession>
<proteinExistence type="predicted"/>
<protein>
    <submittedName>
        <fullName evidence="3">Glycosyltransferase family 2 protein</fullName>
    </submittedName>
</protein>
<dbReference type="SUPFAM" id="SSF53448">
    <property type="entry name" value="Nucleotide-diphospho-sugar transferases"/>
    <property type="match status" value="1"/>
</dbReference>
<dbReference type="PANTHER" id="PTHR43685:SF2">
    <property type="entry name" value="GLYCOSYLTRANSFERASE 2-LIKE DOMAIN-CONTAINING PROTEIN"/>
    <property type="match status" value="1"/>
</dbReference>
<gene>
    <name evidence="3" type="ORF">ACFPIJ_41380</name>
</gene>
<dbReference type="InterPro" id="IPR029044">
    <property type="entry name" value="Nucleotide-diphossugar_trans"/>
</dbReference>
<evidence type="ECO:0000259" key="2">
    <source>
        <dbReference type="Pfam" id="PF00535"/>
    </source>
</evidence>
<dbReference type="Proteomes" id="UP001595912">
    <property type="component" value="Unassembled WGS sequence"/>
</dbReference>
<dbReference type="RefSeq" id="WP_380123982.1">
    <property type="nucleotide sequence ID" value="NZ_JBHSIU010000059.1"/>
</dbReference>
<comment type="caution">
    <text evidence="3">The sequence shown here is derived from an EMBL/GenBank/DDBJ whole genome shotgun (WGS) entry which is preliminary data.</text>
</comment>
<dbReference type="PANTHER" id="PTHR43685">
    <property type="entry name" value="GLYCOSYLTRANSFERASE"/>
    <property type="match status" value="1"/>
</dbReference>
<reference evidence="4" key="1">
    <citation type="journal article" date="2019" name="Int. J. Syst. Evol. Microbiol.">
        <title>The Global Catalogue of Microorganisms (GCM) 10K type strain sequencing project: providing services to taxonomists for standard genome sequencing and annotation.</title>
        <authorList>
            <consortium name="The Broad Institute Genomics Platform"/>
            <consortium name="The Broad Institute Genome Sequencing Center for Infectious Disease"/>
            <person name="Wu L."/>
            <person name="Ma J."/>
        </authorList>
    </citation>
    <scope>NUCLEOTIDE SEQUENCE [LARGE SCALE GENOMIC DNA]</scope>
    <source>
        <strain evidence="4">CGMCC 4.7152</strain>
    </source>
</reference>
<dbReference type="Gene3D" id="3.90.550.10">
    <property type="entry name" value="Spore Coat Polysaccharide Biosynthesis Protein SpsA, Chain A"/>
    <property type="match status" value="1"/>
</dbReference>
<dbReference type="EMBL" id="JBHSIU010000059">
    <property type="protein sequence ID" value="MFC5004266.1"/>
    <property type="molecule type" value="Genomic_DNA"/>
</dbReference>
<keyword evidence="4" id="KW-1185">Reference proteome</keyword>
<dbReference type="Pfam" id="PF00535">
    <property type="entry name" value="Glycos_transf_2"/>
    <property type="match status" value="1"/>
</dbReference>
<evidence type="ECO:0000256" key="1">
    <source>
        <dbReference type="SAM" id="MobiDB-lite"/>
    </source>
</evidence>
<dbReference type="InterPro" id="IPR050834">
    <property type="entry name" value="Glycosyltransf_2"/>
</dbReference>
<name>A0ABV9W931_9ACTN</name>
<feature type="domain" description="Glycosyltransferase 2-like" evidence="2">
    <location>
        <begin position="9"/>
        <end position="129"/>
    </location>
</feature>